<protein>
    <submittedName>
        <fullName evidence="2">Uncharacterized protein</fullName>
    </submittedName>
</protein>
<organism evidence="2 3">
    <name type="scientific">Arabidopsis thaliana</name>
    <name type="common">Mouse-ear cress</name>
    <dbReference type="NCBI Taxonomy" id="3702"/>
    <lineage>
        <taxon>Eukaryota</taxon>
        <taxon>Viridiplantae</taxon>
        <taxon>Streptophyta</taxon>
        <taxon>Embryophyta</taxon>
        <taxon>Tracheophyta</taxon>
        <taxon>Spermatophyta</taxon>
        <taxon>Magnoliopsida</taxon>
        <taxon>eudicotyledons</taxon>
        <taxon>Gunneridae</taxon>
        <taxon>Pentapetalae</taxon>
        <taxon>rosids</taxon>
        <taxon>malvids</taxon>
        <taxon>Brassicales</taxon>
        <taxon>Brassicaceae</taxon>
        <taxon>Camelineae</taxon>
        <taxon>Arabidopsis</taxon>
    </lineage>
</organism>
<dbReference type="EMBL" id="LUHQ01000002">
    <property type="protein sequence ID" value="OAP09014.1"/>
    <property type="molecule type" value="Genomic_DNA"/>
</dbReference>
<evidence type="ECO:0000256" key="1">
    <source>
        <dbReference type="SAM" id="MobiDB-lite"/>
    </source>
</evidence>
<sequence length="66" mass="7649">MAKIVERRSPKHDSKSLSTNRWREESSQIQILVGKKNRDDKRRVGPHMCLTIHVIGIRVINVIGFI</sequence>
<evidence type="ECO:0000313" key="2">
    <source>
        <dbReference type="EMBL" id="OAP09014.1"/>
    </source>
</evidence>
<feature type="region of interest" description="Disordered" evidence="1">
    <location>
        <begin position="1"/>
        <end position="23"/>
    </location>
</feature>
<reference evidence="3" key="1">
    <citation type="journal article" date="2016" name="Proc. Natl. Acad. Sci. U.S.A.">
        <title>Chromosome-level assembly of Arabidopsis thaliana Ler reveals the extent of translocation and inversion polymorphisms.</title>
        <authorList>
            <person name="Zapata L."/>
            <person name="Ding J."/>
            <person name="Willing E.M."/>
            <person name="Hartwig B."/>
            <person name="Bezdan D."/>
            <person name="Jiao W.B."/>
            <person name="Patel V."/>
            <person name="Velikkakam James G."/>
            <person name="Koornneef M."/>
            <person name="Ossowski S."/>
            <person name="Schneeberger K."/>
        </authorList>
    </citation>
    <scope>NUCLEOTIDE SEQUENCE [LARGE SCALE GENOMIC DNA]</scope>
    <source>
        <strain evidence="3">cv. Landsberg erecta</strain>
    </source>
</reference>
<dbReference type="AlphaFoldDB" id="A0A178VT89"/>
<gene>
    <name evidence="2" type="ordered locus">AXX17_At2g35120</name>
</gene>
<name>A0A178VT89_ARATH</name>
<accession>A0A178VT89</accession>
<proteinExistence type="predicted"/>
<comment type="caution">
    <text evidence="2">The sequence shown here is derived from an EMBL/GenBank/DDBJ whole genome shotgun (WGS) entry which is preliminary data.</text>
</comment>
<evidence type="ECO:0000313" key="3">
    <source>
        <dbReference type="Proteomes" id="UP000078284"/>
    </source>
</evidence>
<dbReference type="Proteomes" id="UP000078284">
    <property type="component" value="Chromosome 2"/>
</dbReference>